<feature type="compositionally biased region" description="Polar residues" evidence="3">
    <location>
        <begin position="195"/>
        <end position="205"/>
    </location>
</feature>
<dbReference type="Proteomes" id="UP001234581">
    <property type="component" value="Unassembled WGS sequence"/>
</dbReference>
<feature type="region of interest" description="Disordered" evidence="3">
    <location>
        <begin position="234"/>
        <end position="277"/>
    </location>
</feature>
<evidence type="ECO:0000256" key="3">
    <source>
        <dbReference type="SAM" id="MobiDB-lite"/>
    </source>
</evidence>
<accession>A0AAD7XXJ2</accession>
<dbReference type="InterPro" id="IPR022018">
    <property type="entry name" value="GIT1_C"/>
</dbReference>
<dbReference type="Gene3D" id="1.20.120.330">
    <property type="entry name" value="Nucleotidyltransferases domain 2"/>
    <property type="match status" value="1"/>
</dbReference>
<dbReference type="Pfam" id="PF23742">
    <property type="entry name" value="VBS_C3G9"/>
    <property type="match status" value="1"/>
</dbReference>
<evidence type="ECO:0000256" key="2">
    <source>
        <dbReference type="SAM" id="Coils"/>
    </source>
</evidence>
<feature type="coiled-coil region" evidence="2">
    <location>
        <begin position="319"/>
        <end position="383"/>
    </location>
</feature>
<dbReference type="GeneID" id="83215241"/>
<feature type="coiled-coil region" evidence="2">
    <location>
        <begin position="412"/>
        <end position="446"/>
    </location>
</feature>
<evidence type="ECO:0000256" key="1">
    <source>
        <dbReference type="ARBA" id="ARBA00022737"/>
    </source>
</evidence>
<dbReference type="AlphaFoldDB" id="A0AAD7XXJ2"/>
<keyword evidence="2" id="KW-0175">Coiled coil</keyword>
<dbReference type="InterPro" id="IPR027417">
    <property type="entry name" value="P-loop_NTPase"/>
</dbReference>
<dbReference type="PANTHER" id="PTHR21601:SF0">
    <property type="entry name" value="PROTEIN SPA2-RELATED"/>
    <property type="match status" value="1"/>
</dbReference>
<name>A0AAD7XXJ2_9FUNG</name>
<feature type="compositionally biased region" description="Polar residues" evidence="3">
    <location>
        <begin position="1"/>
        <end position="12"/>
    </location>
</feature>
<feature type="domain" description="GIT Spa2 homology (SHD)" evidence="4">
    <location>
        <begin position="140"/>
        <end position="170"/>
    </location>
</feature>
<dbReference type="SMART" id="SM00555">
    <property type="entry name" value="GIT"/>
    <property type="match status" value="2"/>
</dbReference>
<protein>
    <recommendedName>
        <fullName evidence="4">GIT Spa2 homology (SHD) domain-containing protein</fullName>
    </recommendedName>
</protein>
<gene>
    <name evidence="5" type="ORF">O0I10_007834</name>
</gene>
<dbReference type="PANTHER" id="PTHR21601">
    <property type="entry name" value="SPA2 PROTEIN"/>
    <property type="match status" value="1"/>
</dbReference>
<sequence length="755" mass="83685">MAYSRSPPQSMSSHDDWGSTPPNRSYSSSSRSTGHQSGTHSTVSASGRAHSGNTAAYETAARTYYVELKKFLASLLAKEASEGVPPQRVSARQKLSRLNALQFHELAMDVYDEMMRRVAEDKQVPFLAVREEFHPRRNQARQKLATLPSSRFKDLASDVYHEIARRYNYVLESDGANRPPVPPVPNINKHESPASKPQASQSTNIIPVKGTINVETVMLTDEEKEYSSTRNIAEDTSMNNSSDVHHEQPSRSPPKPSMTAATNGHLSSGSASGSESNFQSLDSLMADLGNMVSNKTPTSANNDNKGLGDKATDILEKVRADYEHQLASATKRCRQLEDEVMTLREKRNQESSDGDSGQLQSRLRQLQEEYNRLDDQHRQLQVDYNHQQSAIEGVREEISHLLEQTKLLSSKNNDLQAIAEVAEDRARQLNMEVKEWKSKYEKCRIELRTIKATSFERPVLSKQSALESEFLQPTDEGVISHANVVSYQTSIDELLQTARSSKPSDVLFVMQSIVLTCKLITEQVESYENSGRSTVVTSEKLVSLKSQFSTALSNLLNAAKNHARGMGISPVSLLDGAAGHLTAVVVDLVKTLGMMKDSRTSQEYETIAFDKGLSNQNAALSKEEAIGNLSELSAYLKTETDHIVKIIQQLLTALRSPDEGKSVAEIITAIVTIVTDVMEICESTFDAPEFPQRQQTTSVLSNLMHSKETLLYIRDNSFSQSPESASAAAKRDLAKEAYEIAKFTKELITICDNLS</sequence>
<dbReference type="GO" id="GO:0005078">
    <property type="term" value="F:MAP-kinase scaffold activity"/>
    <property type="evidence" value="ECO:0007669"/>
    <property type="project" value="TreeGrafter"/>
</dbReference>
<evidence type="ECO:0000259" key="4">
    <source>
        <dbReference type="SMART" id="SM00555"/>
    </source>
</evidence>
<feature type="compositionally biased region" description="Low complexity" evidence="3">
    <location>
        <begin position="264"/>
        <end position="277"/>
    </location>
</feature>
<feature type="compositionally biased region" description="Low complexity" evidence="3">
    <location>
        <begin position="19"/>
        <end position="44"/>
    </location>
</feature>
<reference evidence="5 6" key="1">
    <citation type="submission" date="2023-03" db="EMBL/GenBank/DDBJ databases">
        <title>Genome sequence of Lichtheimia ornata CBS 291.66.</title>
        <authorList>
            <person name="Mohabir J.T."/>
            <person name="Shea T.P."/>
            <person name="Kurbessoian T."/>
            <person name="Berby B."/>
            <person name="Fontaine J."/>
            <person name="Livny J."/>
            <person name="Gnirke A."/>
            <person name="Stajich J.E."/>
            <person name="Cuomo C.A."/>
        </authorList>
    </citation>
    <scope>NUCLEOTIDE SEQUENCE [LARGE SCALE GENOMIC DNA]</scope>
    <source>
        <strain evidence="5">CBS 291.66</strain>
    </source>
</reference>
<feature type="region of interest" description="Disordered" evidence="3">
    <location>
        <begin position="173"/>
        <end position="207"/>
    </location>
</feature>
<dbReference type="Pfam" id="PF08518">
    <property type="entry name" value="GIT_SHD"/>
    <property type="match status" value="2"/>
</dbReference>
<dbReference type="Gene3D" id="3.40.50.300">
    <property type="entry name" value="P-loop containing nucleotide triphosphate hydrolases"/>
    <property type="match status" value="1"/>
</dbReference>
<feature type="region of interest" description="Disordered" evidence="3">
    <location>
        <begin position="1"/>
        <end position="51"/>
    </location>
</feature>
<comment type="caution">
    <text evidence="5">The sequence shown here is derived from an EMBL/GenBank/DDBJ whole genome shotgun (WGS) entry which is preliminary data.</text>
</comment>
<keyword evidence="1" id="KW-0677">Repeat</keyword>
<proteinExistence type="predicted"/>
<evidence type="ECO:0000313" key="6">
    <source>
        <dbReference type="Proteomes" id="UP001234581"/>
    </source>
</evidence>
<evidence type="ECO:0000313" key="5">
    <source>
        <dbReference type="EMBL" id="KAJ8656511.1"/>
    </source>
</evidence>
<dbReference type="EMBL" id="JARTCD010000039">
    <property type="protein sequence ID" value="KAJ8656511.1"/>
    <property type="molecule type" value="Genomic_DNA"/>
</dbReference>
<dbReference type="Pfam" id="PF12205">
    <property type="entry name" value="GIT1_C"/>
    <property type="match status" value="1"/>
</dbReference>
<organism evidence="5 6">
    <name type="scientific">Lichtheimia ornata</name>
    <dbReference type="NCBI Taxonomy" id="688661"/>
    <lineage>
        <taxon>Eukaryota</taxon>
        <taxon>Fungi</taxon>
        <taxon>Fungi incertae sedis</taxon>
        <taxon>Mucoromycota</taxon>
        <taxon>Mucoromycotina</taxon>
        <taxon>Mucoromycetes</taxon>
        <taxon>Mucorales</taxon>
        <taxon>Lichtheimiaceae</taxon>
        <taxon>Lichtheimia</taxon>
    </lineage>
</organism>
<feature type="domain" description="GIT Spa2 homology (SHD)" evidence="4">
    <location>
        <begin position="91"/>
        <end position="121"/>
    </location>
</feature>
<dbReference type="InterPro" id="IPR056439">
    <property type="entry name" value="VBS_C3G9"/>
</dbReference>
<dbReference type="InterPro" id="IPR013724">
    <property type="entry name" value="GIT_SHD"/>
</dbReference>
<dbReference type="InterPro" id="IPR039892">
    <property type="entry name" value="Spa2/Sph1"/>
</dbReference>
<dbReference type="RefSeq" id="XP_058341424.1">
    <property type="nucleotide sequence ID" value="XM_058487846.1"/>
</dbReference>
<keyword evidence="6" id="KW-1185">Reference proteome</keyword>